<feature type="domain" description="N-acetyltransferase" evidence="3">
    <location>
        <begin position="1"/>
        <end position="157"/>
    </location>
</feature>
<dbReference type="Pfam" id="PF00583">
    <property type="entry name" value="Acetyltransf_1"/>
    <property type="match status" value="1"/>
</dbReference>
<gene>
    <name evidence="4" type="ORF">Sviol_59860</name>
</gene>
<dbReference type="PROSITE" id="PS51186">
    <property type="entry name" value="GNAT"/>
    <property type="match status" value="1"/>
</dbReference>
<dbReference type="PANTHER" id="PTHR43877">
    <property type="entry name" value="AMINOALKYLPHOSPHONATE N-ACETYLTRANSFERASE-RELATED-RELATED"/>
    <property type="match status" value="1"/>
</dbReference>
<dbReference type="EMBL" id="BNDY01000017">
    <property type="protein sequence ID" value="GHI41578.1"/>
    <property type="molecule type" value="Genomic_DNA"/>
</dbReference>
<evidence type="ECO:0000313" key="4">
    <source>
        <dbReference type="EMBL" id="GHI41578.1"/>
    </source>
</evidence>
<dbReference type="InterPro" id="IPR000182">
    <property type="entry name" value="GNAT_dom"/>
</dbReference>
<keyword evidence="5" id="KW-1185">Reference proteome</keyword>
<evidence type="ECO:0000256" key="1">
    <source>
        <dbReference type="ARBA" id="ARBA00022679"/>
    </source>
</evidence>
<sequence>MGDTDVPAVAEIRVRGWQKAYAGIVPGSCLDAMSTEESARRTRERLADPAGTTTDLVAVAEDHEILGWAAYGPNPDAGWTLHALYVRPDRIGTGVGRALLAAVHEAVGPGTAVELWVLRDNSRARRFYELAGYAPDGAEDEEDYDGVPVVELRYRRAPAQPSGAAVQHLEARVGPVVRPEVGAVRGDSGG</sequence>
<evidence type="ECO:0000256" key="2">
    <source>
        <dbReference type="ARBA" id="ARBA00023315"/>
    </source>
</evidence>
<dbReference type="CDD" id="cd04301">
    <property type="entry name" value="NAT_SF"/>
    <property type="match status" value="1"/>
</dbReference>
<organism evidence="4 5">
    <name type="scientific">Streptomyces violascens</name>
    <dbReference type="NCBI Taxonomy" id="67381"/>
    <lineage>
        <taxon>Bacteria</taxon>
        <taxon>Bacillati</taxon>
        <taxon>Actinomycetota</taxon>
        <taxon>Actinomycetes</taxon>
        <taxon>Kitasatosporales</taxon>
        <taxon>Streptomycetaceae</taxon>
        <taxon>Streptomyces</taxon>
    </lineage>
</organism>
<protein>
    <submittedName>
        <fullName evidence="4">N-acetyltransferase</fullName>
    </submittedName>
</protein>
<keyword evidence="2" id="KW-0012">Acyltransferase</keyword>
<dbReference type="InterPro" id="IPR016181">
    <property type="entry name" value="Acyl_CoA_acyltransferase"/>
</dbReference>
<accession>A0ABQ3QWE7</accession>
<dbReference type="Gene3D" id="3.40.630.30">
    <property type="match status" value="1"/>
</dbReference>
<evidence type="ECO:0000259" key="3">
    <source>
        <dbReference type="PROSITE" id="PS51186"/>
    </source>
</evidence>
<comment type="caution">
    <text evidence="4">The sequence shown here is derived from an EMBL/GenBank/DDBJ whole genome shotgun (WGS) entry which is preliminary data.</text>
</comment>
<keyword evidence="1" id="KW-0808">Transferase</keyword>
<dbReference type="Proteomes" id="UP001050808">
    <property type="component" value="Unassembled WGS sequence"/>
</dbReference>
<dbReference type="InterPro" id="IPR050832">
    <property type="entry name" value="Bact_Acetyltransf"/>
</dbReference>
<evidence type="ECO:0000313" key="5">
    <source>
        <dbReference type="Proteomes" id="UP001050808"/>
    </source>
</evidence>
<dbReference type="SUPFAM" id="SSF55729">
    <property type="entry name" value="Acyl-CoA N-acyltransferases (Nat)"/>
    <property type="match status" value="1"/>
</dbReference>
<reference evidence="4" key="1">
    <citation type="submission" date="2024-05" db="EMBL/GenBank/DDBJ databases">
        <title>Whole genome shotgun sequence of Streptomyces violascens NBRC 12920.</title>
        <authorList>
            <person name="Komaki H."/>
            <person name="Tamura T."/>
        </authorList>
    </citation>
    <scope>NUCLEOTIDE SEQUENCE</scope>
    <source>
        <strain evidence="4">NBRC 12920</strain>
    </source>
</reference>
<name>A0ABQ3QWE7_9ACTN</name>
<proteinExistence type="predicted"/>